<dbReference type="PANTHER" id="PTHR23355:SF42">
    <property type="entry name" value="RIBONUCLEASE II, CHLOROPLASTIC_MITOCHONDRIAL"/>
    <property type="match status" value="1"/>
</dbReference>
<comment type="caution">
    <text evidence="2">The sequence shown here is derived from an EMBL/GenBank/DDBJ whole genome shotgun (WGS) entry which is preliminary data.</text>
</comment>
<gene>
    <name evidence="2" type="ORF">PROFUN_06421</name>
</gene>
<dbReference type="GO" id="GO:0003723">
    <property type="term" value="F:RNA binding"/>
    <property type="evidence" value="ECO:0007669"/>
    <property type="project" value="InterPro"/>
</dbReference>
<keyword evidence="3" id="KW-1185">Reference proteome</keyword>
<evidence type="ECO:0000259" key="1">
    <source>
        <dbReference type="SMART" id="SM00955"/>
    </source>
</evidence>
<evidence type="ECO:0000313" key="3">
    <source>
        <dbReference type="Proteomes" id="UP000241769"/>
    </source>
</evidence>
<sequence length="890" mass="100991">MAKVSQKVPSLDLDLYNLLSQEPVKEKAVTDSQVTSLGQKPQLEVDTWVLLIRHGGLTLALVRRVSKTYAHIQVPGGTVHHGKYVMNEKVRESHAQIVAELSRSSMENRIRKLKRLNPDFEYKEDMVLPVDTNTFPIFDQDLFGPILPIFHEAKTKSIVVPKTLLRNVWKEMLEGGKSMTVSQFSERIFPKQSHNHIHICAAARILAQNADLFRPVESQAANEPTYRASQEKYVESRRLQRMAMHEKASMSAFQQAVFARLKSLPARRFKFWRLGGPSSRLPIDVQKMMRQDIEERIAARESAAEGGVEEDTDAEIRYDGPGVVPFHVEEHRVIVDALMTIVLMSTREAYDPVIADSVQEWLCVSSLGRMSSLMMDLGVIDTTTDLNKLSMQKETNFWEPPPEGLMESIHGQIAKMEAGPRFVDQKKPPVQLTQKNGPWNFPMVITDPHEKNRAEGLFGRCIFTVDSDSTIEVDDAISSTDDGWVHIHIADPTRMIQPKSSLDLWARSRGTSLYNVDEWVSMLPLELAAGPMSLYHTDQKNPSITFSAKLNPDGSINQSQIQLSTINNLIRANYEQVERALSLSEGERGNQSLPSHLTEQSAGELNRIYQHALKRKKYRQERNVRFHHVPKVTPLVEDGRVVGFHTDDQVLCDKATTMVSEMMILAGEIVYHFSQKHGIPVPYRVQEKPTHIYDPSEISVENPHKGMLNLLRSIETMSSAYNSTENIGHHSIGLEGYVRTTSPIRRYMDCLVHYQLKAHLTDAPPPFSKEELDNIIPLVNMSEHLAKQLQQRSARFWLRQYLRDRVGEDFLSFVVSTELDVIDRLQVYIPELGLRSVIEHWSAPLGTEVIVRLMGITPYSATFVTSLVSVSKYKSNPKKVNPNIPKIPLL</sequence>
<feature type="domain" description="RNB" evidence="1">
    <location>
        <begin position="450"/>
        <end position="762"/>
    </location>
</feature>
<dbReference type="InterPro" id="IPR012340">
    <property type="entry name" value="NA-bd_OB-fold"/>
</dbReference>
<dbReference type="SUPFAM" id="SSF50249">
    <property type="entry name" value="Nucleic acid-binding proteins"/>
    <property type="match status" value="1"/>
</dbReference>
<protein>
    <recommendedName>
        <fullName evidence="1">RNB domain-containing protein</fullName>
    </recommendedName>
</protein>
<dbReference type="PANTHER" id="PTHR23355">
    <property type="entry name" value="RIBONUCLEASE"/>
    <property type="match status" value="1"/>
</dbReference>
<dbReference type="GO" id="GO:0006402">
    <property type="term" value="P:mRNA catabolic process"/>
    <property type="evidence" value="ECO:0007669"/>
    <property type="project" value="TreeGrafter"/>
</dbReference>
<dbReference type="AlphaFoldDB" id="A0A2P6NNV7"/>
<dbReference type="GO" id="GO:0000175">
    <property type="term" value="F:3'-5'-RNA exonuclease activity"/>
    <property type="evidence" value="ECO:0007669"/>
    <property type="project" value="TreeGrafter"/>
</dbReference>
<dbReference type="SMART" id="SM00955">
    <property type="entry name" value="RNB"/>
    <property type="match status" value="1"/>
</dbReference>
<organism evidence="2 3">
    <name type="scientific">Planoprotostelium fungivorum</name>
    <dbReference type="NCBI Taxonomy" id="1890364"/>
    <lineage>
        <taxon>Eukaryota</taxon>
        <taxon>Amoebozoa</taxon>
        <taxon>Evosea</taxon>
        <taxon>Variosea</taxon>
        <taxon>Cavosteliida</taxon>
        <taxon>Cavosteliaceae</taxon>
        <taxon>Planoprotostelium</taxon>
    </lineage>
</organism>
<dbReference type="Pfam" id="PF00773">
    <property type="entry name" value="RNB"/>
    <property type="match status" value="1"/>
</dbReference>
<dbReference type="OrthoDB" id="2285229at2759"/>
<dbReference type="STRING" id="1890364.A0A2P6NNV7"/>
<evidence type="ECO:0000313" key="2">
    <source>
        <dbReference type="EMBL" id="PRP85632.1"/>
    </source>
</evidence>
<dbReference type="EMBL" id="MDYQ01000042">
    <property type="protein sequence ID" value="PRP85632.1"/>
    <property type="molecule type" value="Genomic_DNA"/>
</dbReference>
<dbReference type="InParanoid" id="A0A2P6NNV7"/>
<dbReference type="InterPro" id="IPR050180">
    <property type="entry name" value="RNR_Ribonuclease"/>
</dbReference>
<dbReference type="GO" id="GO:0000932">
    <property type="term" value="C:P-body"/>
    <property type="evidence" value="ECO:0007669"/>
    <property type="project" value="TreeGrafter"/>
</dbReference>
<accession>A0A2P6NNV7</accession>
<name>A0A2P6NNV7_9EUKA</name>
<dbReference type="InterPro" id="IPR001900">
    <property type="entry name" value="RNase_II/R"/>
</dbReference>
<proteinExistence type="predicted"/>
<reference evidence="2 3" key="1">
    <citation type="journal article" date="2018" name="Genome Biol. Evol.">
        <title>Multiple Roots of Fruiting Body Formation in Amoebozoa.</title>
        <authorList>
            <person name="Hillmann F."/>
            <person name="Forbes G."/>
            <person name="Novohradska S."/>
            <person name="Ferling I."/>
            <person name="Riege K."/>
            <person name="Groth M."/>
            <person name="Westermann M."/>
            <person name="Marz M."/>
            <person name="Spaller T."/>
            <person name="Winckler T."/>
            <person name="Schaap P."/>
            <person name="Glockner G."/>
        </authorList>
    </citation>
    <scope>NUCLEOTIDE SEQUENCE [LARGE SCALE GENOMIC DNA]</scope>
    <source>
        <strain evidence="2 3">Jena</strain>
    </source>
</reference>
<dbReference type="Proteomes" id="UP000241769">
    <property type="component" value="Unassembled WGS sequence"/>
</dbReference>